<dbReference type="Pfam" id="PF12146">
    <property type="entry name" value="Hydrolase_4"/>
    <property type="match status" value="1"/>
</dbReference>
<feature type="transmembrane region" description="Helical" evidence="1">
    <location>
        <begin position="37"/>
        <end position="58"/>
    </location>
</feature>
<accession>A0A6I1GK11</accession>
<dbReference type="EMBL" id="WBVT01000025">
    <property type="protein sequence ID" value="KAB7789976.1"/>
    <property type="molecule type" value="Genomic_DNA"/>
</dbReference>
<dbReference type="InterPro" id="IPR029058">
    <property type="entry name" value="AB_hydrolase_fold"/>
</dbReference>
<organism evidence="3 4">
    <name type="scientific">Bifidobacterium leontopitheci</name>
    <dbReference type="NCBI Taxonomy" id="2650774"/>
    <lineage>
        <taxon>Bacteria</taxon>
        <taxon>Bacillati</taxon>
        <taxon>Actinomycetota</taxon>
        <taxon>Actinomycetes</taxon>
        <taxon>Bifidobacteriales</taxon>
        <taxon>Bifidobacteriaceae</taxon>
        <taxon>Bifidobacterium</taxon>
    </lineage>
</organism>
<dbReference type="InterPro" id="IPR022742">
    <property type="entry name" value="Hydrolase_4"/>
</dbReference>
<sequence>MPIECHGSNGGRPSAKGPMTVSRFAHARRVAVRTTGVAAGALGLLIAAGSAFMFHFTLDDRAPISMMKLVKAGKIKGAALEGEHRDADEEVRAARWFERVKEPTWTVSEDGLRLHAWMLPPSQSPVATSSLCSPLQRDASLKTVENQGIPAVRHAAVAGGATHAGTRDAAAHAGAQGVTVDERFPYAPTHRYVILQHGYTGRPREMAKYARRFADMGFTAIAPAARGHELSEGRYVGMGWLDRRDLMQWVRFVVRHDPQARIMLYGVSMGAAAVMMTVGETDLPDNVVAAIEDCGYSSVWDQFMENAVSMYHLPARCLAVPVLACMSLCCRLRAGYGFRQASSVRQLRRSHVPMLFIHGSADTFVAPTFLDRNFAACASPDKTRLVIDGAGHAMSASADPDRYWAAVGAFIRRVCP</sequence>
<dbReference type="AlphaFoldDB" id="A0A6I1GK11"/>
<protein>
    <submittedName>
        <fullName evidence="3">Alpha/beta hydrolase</fullName>
    </submittedName>
</protein>
<keyword evidence="3" id="KW-0378">Hydrolase</keyword>
<dbReference type="Gene3D" id="3.40.50.1820">
    <property type="entry name" value="alpha/beta hydrolase"/>
    <property type="match status" value="1"/>
</dbReference>
<dbReference type="GO" id="GO:0016787">
    <property type="term" value="F:hydrolase activity"/>
    <property type="evidence" value="ECO:0007669"/>
    <property type="project" value="UniProtKB-KW"/>
</dbReference>
<keyword evidence="4" id="KW-1185">Reference proteome</keyword>
<dbReference type="Proteomes" id="UP000441772">
    <property type="component" value="Unassembled WGS sequence"/>
</dbReference>
<dbReference type="InterPro" id="IPR052920">
    <property type="entry name" value="DNA-binding_regulatory"/>
</dbReference>
<keyword evidence="1" id="KW-1133">Transmembrane helix</keyword>
<keyword evidence="1" id="KW-0472">Membrane</keyword>
<comment type="caution">
    <text evidence="3">The sequence shown here is derived from an EMBL/GenBank/DDBJ whole genome shotgun (WGS) entry which is preliminary data.</text>
</comment>
<evidence type="ECO:0000256" key="1">
    <source>
        <dbReference type="SAM" id="Phobius"/>
    </source>
</evidence>
<evidence type="ECO:0000313" key="3">
    <source>
        <dbReference type="EMBL" id="KAB7789976.1"/>
    </source>
</evidence>
<reference evidence="3 4" key="1">
    <citation type="submission" date="2019-09" db="EMBL/GenBank/DDBJ databases">
        <title>Characterization of the phylogenetic diversity of two novel species belonging to the genus Bifidobacterium: Bifidobacterium cebidarum sp. nov. and Bifidobacterium leontopitheci sp. nov.</title>
        <authorList>
            <person name="Lugli G.A."/>
            <person name="Duranti S."/>
            <person name="Milani C."/>
            <person name="Turroni F."/>
            <person name="Ventura M."/>
        </authorList>
    </citation>
    <scope>NUCLEOTIDE SEQUENCE [LARGE SCALE GENOMIC DNA]</scope>
    <source>
        <strain evidence="3 4">LMG 31471</strain>
    </source>
</reference>
<dbReference type="SUPFAM" id="SSF53474">
    <property type="entry name" value="alpha/beta-Hydrolases"/>
    <property type="match status" value="1"/>
</dbReference>
<keyword evidence="1" id="KW-0812">Transmembrane</keyword>
<proteinExistence type="predicted"/>
<evidence type="ECO:0000259" key="2">
    <source>
        <dbReference type="Pfam" id="PF12146"/>
    </source>
</evidence>
<name>A0A6I1GK11_9BIFI</name>
<feature type="domain" description="Serine aminopeptidase S33" evidence="2">
    <location>
        <begin position="189"/>
        <end position="291"/>
    </location>
</feature>
<dbReference type="PANTHER" id="PTHR43358:SF4">
    <property type="entry name" value="ALPHA_BETA HYDROLASE FOLD-1 DOMAIN-CONTAINING PROTEIN"/>
    <property type="match status" value="1"/>
</dbReference>
<gene>
    <name evidence="3" type="ORF">F7D09_1526</name>
</gene>
<evidence type="ECO:0000313" key="4">
    <source>
        <dbReference type="Proteomes" id="UP000441772"/>
    </source>
</evidence>
<dbReference type="PANTHER" id="PTHR43358">
    <property type="entry name" value="ALPHA/BETA-HYDROLASE"/>
    <property type="match status" value="1"/>
</dbReference>